<protein>
    <submittedName>
        <fullName evidence="9">Lacunin</fullName>
    </submittedName>
</protein>
<keyword evidence="6" id="KW-1015">Disulfide bond</keyword>
<evidence type="ECO:0000256" key="4">
    <source>
        <dbReference type="ARBA" id="ARBA00022729"/>
    </source>
</evidence>
<evidence type="ECO:0000256" key="3">
    <source>
        <dbReference type="ARBA" id="ARBA00022690"/>
    </source>
</evidence>
<dbReference type="SMART" id="SM00131">
    <property type="entry name" value="KU"/>
    <property type="match status" value="2"/>
</dbReference>
<comment type="subcellular location">
    <subcellularLocation>
        <location evidence="1">Secreted</location>
    </subcellularLocation>
</comment>
<dbReference type="GO" id="GO:0050431">
    <property type="term" value="F:transforming growth factor beta binding"/>
    <property type="evidence" value="ECO:0007669"/>
    <property type="project" value="TreeGrafter"/>
</dbReference>
<reference evidence="9 10" key="2">
    <citation type="submission" date="2019-01" db="EMBL/GenBank/DDBJ databases">
        <title>The decoding of complex shrimp genome reveals the adaptation for benthos swimmer, frequently molting mechanism and breeding impact on genome.</title>
        <authorList>
            <person name="Sun Y."/>
            <person name="Gao Y."/>
            <person name="Yu Y."/>
        </authorList>
    </citation>
    <scope>NUCLEOTIDE SEQUENCE [LARGE SCALE GENOMIC DNA]</scope>
    <source>
        <tissue evidence="9">Muscle</tissue>
    </source>
</reference>
<dbReference type="AlphaFoldDB" id="A0A423SN99"/>
<evidence type="ECO:0000259" key="8">
    <source>
        <dbReference type="PROSITE" id="PS50279"/>
    </source>
</evidence>
<feature type="domain" description="BPTI/Kunitz inhibitor" evidence="8">
    <location>
        <begin position="278"/>
        <end position="328"/>
    </location>
</feature>
<dbReference type="GO" id="GO:0005615">
    <property type="term" value="C:extracellular space"/>
    <property type="evidence" value="ECO:0007669"/>
    <property type="project" value="TreeGrafter"/>
</dbReference>
<dbReference type="InterPro" id="IPR002223">
    <property type="entry name" value="Kunitz_BPTI"/>
</dbReference>
<dbReference type="SUPFAM" id="SSF57362">
    <property type="entry name" value="BPTI-like"/>
    <property type="match status" value="2"/>
</dbReference>
<dbReference type="CDD" id="cd22639">
    <property type="entry name" value="Kunitz_papilin_lacunin-like"/>
    <property type="match status" value="1"/>
</dbReference>
<keyword evidence="4" id="KW-0732">Signal</keyword>
<evidence type="ECO:0000256" key="2">
    <source>
        <dbReference type="ARBA" id="ARBA00022525"/>
    </source>
</evidence>
<dbReference type="PANTHER" id="PTHR45938">
    <property type="entry name" value="ACP24A4-RELATED"/>
    <property type="match status" value="1"/>
</dbReference>
<keyword evidence="7" id="KW-0472">Membrane</keyword>
<dbReference type="PROSITE" id="PS00280">
    <property type="entry name" value="BPTI_KUNITZ_1"/>
    <property type="match status" value="1"/>
</dbReference>
<dbReference type="PROSITE" id="PS50279">
    <property type="entry name" value="BPTI_KUNITZ_2"/>
    <property type="match status" value="2"/>
</dbReference>
<keyword evidence="7" id="KW-0812">Transmembrane</keyword>
<keyword evidence="10" id="KW-1185">Reference proteome</keyword>
<proteinExistence type="predicted"/>
<comment type="caution">
    <text evidence="9">The sequence shown here is derived from an EMBL/GenBank/DDBJ whole genome shotgun (WGS) entry which is preliminary data.</text>
</comment>
<dbReference type="PANTHER" id="PTHR45938:SF11">
    <property type="entry name" value="WAP, KAZAL, IMMUNOGLOBULIN, KUNITZ AND NTR DOMAIN-CONTAINING PROTEIN 2-LIKE"/>
    <property type="match status" value="1"/>
</dbReference>
<dbReference type="Pfam" id="PF00014">
    <property type="entry name" value="Kunitz_BPTI"/>
    <property type="match status" value="2"/>
</dbReference>
<keyword evidence="2" id="KW-0964">Secreted</keyword>
<evidence type="ECO:0000256" key="5">
    <source>
        <dbReference type="ARBA" id="ARBA00022900"/>
    </source>
</evidence>
<evidence type="ECO:0000256" key="6">
    <source>
        <dbReference type="ARBA" id="ARBA00023157"/>
    </source>
</evidence>
<keyword evidence="5" id="KW-0722">Serine protease inhibitor</keyword>
<dbReference type="Proteomes" id="UP000283509">
    <property type="component" value="Unassembled WGS sequence"/>
</dbReference>
<evidence type="ECO:0000313" key="10">
    <source>
        <dbReference type="Proteomes" id="UP000283509"/>
    </source>
</evidence>
<gene>
    <name evidence="9" type="ORF">C7M84_016398</name>
</gene>
<name>A0A423SN99_PENVA</name>
<keyword evidence="3" id="KW-0646">Protease inhibitor</keyword>
<dbReference type="InterPro" id="IPR036880">
    <property type="entry name" value="Kunitz_BPTI_sf"/>
</dbReference>
<accession>A0A423SN99</accession>
<dbReference type="Gene3D" id="4.10.410.10">
    <property type="entry name" value="Pancreatic trypsin inhibitor Kunitz domain"/>
    <property type="match status" value="2"/>
</dbReference>
<dbReference type="GO" id="GO:0048019">
    <property type="term" value="F:receptor antagonist activity"/>
    <property type="evidence" value="ECO:0007669"/>
    <property type="project" value="TreeGrafter"/>
</dbReference>
<organism evidence="9 10">
    <name type="scientific">Penaeus vannamei</name>
    <name type="common">Whiteleg shrimp</name>
    <name type="synonym">Litopenaeus vannamei</name>
    <dbReference type="NCBI Taxonomy" id="6689"/>
    <lineage>
        <taxon>Eukaryota</taxon>
        <taxon>Metazoa</taxon>
        <taxon>Ecdysozoa</taxon>
        <taxon>Arthropoda</taxon>
        <taxon>Crustacea</taxon>
        <taxon>Multicrustacea</taxon>
        <taxon>Malacostraca</taxon>
        <taxon>Eumalacostraca</taxon>
        <taxon>Eucarida</taxon>
        <taxon>Decapoda</taxon>
        <taxon>Dendrobranchiata</taxon>
        <taxon>Penaeoidea</taxon>
        <taxon>Penaeidae</taxon>
        <taxon>Penaeus</taxon>
    </lineage>
</organism>
<dbReference type="GO" id="GO:0004867">
    <property type="term" value="F:serine-type endopeptidase inhibitor activity"/>
    <property type="evidence" value="ECO:0007669"/>
    <property type="project" value="UniProtKB-KW"/>
</dbReference>
<dbReference type="EMBL" id="QCYY01003065">
    <property type="protein sequence ID" value="ROT65629.1"/>
    <property type="molecule type" value="Genomic_DNA"/>
</dbReference>
<evidence type="ECO:0000256" key="1">
    <source>
        <dbReference type="ARBA" id="ARBA00004613"/>
    </source>
</evidence>
<evidence type="ECO:0000256" key="7">
    <source>
        <dbReference type="SAM" id="Phobius"/>
    </source>
</evidence>
<dbReference type="FunFam" id="4.10.410.10:FF:000020">
    <property type="entry name" value="Collagen, type VI, alpha 3"/>
    <property type="match status" value="2"/>
</dbReference>
<reference evidence="9 10" key="1">
    <citation type="submission" date="2018-04" db="EMBL/GenBank/DDBJ databases">
        <authorList>
            <person name="Zhang X."/>
            <person name="Yuan J."/>
            <person name="Li F."/>
            <person name="Xiang J."/>
        </authorList>
    </citation>
    <scope>NUCLEOTIDE SEQUENCE [LARGE SCALE GENOMIC DNA]</scope>
    <source>
        <tissue evidence="9">Muscle</tissue>
    </source>
</reference>
<dbReference type="InterPro" id="IPR020901">
    <property type="entry name" value="Prtase_inh_Kunz-CS"/>
</dbReference>
<dbReference type="CDD" id="cd00109">
    <property type="entry name" value="Kunitz-type"/>
    <property type="match status" value="1"/>
</dbReference>
<feature type="transmembrane region" description="Helical" evidence="7">
    <location>
        <begin position="76"/>
        <end position="96"/>
    </location>
</feature>
<evidence type="ECO:0000313" key="9">
    <source>
        <dbReference type="EMBL" id="ROT65629.1"/>
    </source>
</evidence>
<dbReference type="OrthoDB" id="5950222at2759"/>
<feature type="domain" description="BPTI/Kunitz inhibitor" evidence="8">
    <location>
        <begin position="337"/>
        <end position="387"/>
    </location>
</feature>
<dbReference type="PRINTS" id="PR00759">
    <property type="entry name" value="BASICPTASE"/>
</dbReference>
<sequence length="403" mass="43734">MHPFSHFPPFCLPFSQFPPFYLPFYHFYHPSISLLSPFLPFVSSLPSISLISPSLLSPLSLLSPFYHPSITLLSPFYLPFITLLSPFSPFISPLYLPFITLLSPFITFYLFITLLSYLPLSLSPLSLFSPFFSLPGCGCEFSAYGCCPDNETVARGPNNEGCGCQYTPHGCCPDNHTPAGSANKEEGCPCHSFEFGCCSDGVGIARGPNGEGCGCQYSPYACCPDGKTPASGPDLEVACGCESSRFGCCPDGVTKAAGRFFEGCEAEEAEVEVPGEVCGHAKDRGPCGNFTVKWYFDMDYGGCSRFWFGGCEGNLNRFASQEECAAACVEPEGRESCRLPRVSGPCTGSIPSWYHDPASGTCKPFVYGGCLGNNNRFQDKESCEEKCVIPEKTGKLRDSGEDR</sequence>
<keyword evidence="7" id="KW-1133">Transmembrane helix</keyword>